<evidence type="ECO:0000313" key="1">
    <source>
        <dbReference type="EMBL" id="AKH41244.1"/>
    </source>
</evidence>
<sequence>MHDAVPSNEALLQMNSLAAFIAPLALLLPIAVSDSAAPQTARLLAEKSQAGADLPLAMQSLPDPVLTMERARRTPRQNQVRIEQRVIIRIAPGPAHARDRLLADLPRRPMPQRYQEEKIQNCVPISAIAGVQPANENRLLLFMRDRRILSAALERACNAQDFYSGFYVERNDDGQLCSGRDQLQSRAGSACKLKQLNRLVAISN</sequence>
<dbReference type="STRING" id="1267766.WYH_00179"/>
<dbReference type="Proteomes" id="UP000034392">
    <property type="component" value="Chromosome"/>
</dbReference>
<dbReference type="PATRIC" id="fig|1267766.3.peg.182"/>
<name>A0A0F7KNV5_9SPHN</name>
<dbReference type="KEGG" id="aay:WYH_00179"/>
<protein>
    <submittedName>
        <fullName evidence="1">Uncharacterized protein</fullName>
    </submittedName>
</protein>
<dbReference type="EMBL" id="CP011452">
    <property type="protein sequence ID" value="AKH41244.1"/>
    <property type="molecule type" value="Genomic_DNA"/>
</dbReference>
<organism evidence="1 2">
    <name type="scientific">Croceibacterium atlanticum</name>
    <dbReference type="NCBI Taxonomy" id="1267766"/>
    <lineage>
        <taxon>Bacteria</taxon>
        <taxon>Pseudomonadati</taxon>
        <taxon>Pseudomonadota</taxon>
        <taxon>Alphaproteobacteria</taxon>
        <taxon>Sphingomonadales</taxon>
        <taxon>Erythrobacteraceae</taxon>
        <taxon>Croceibacterium</taxon>
    </lineage>
</organism>
<reference evidence="1" key="1">
    <citation type="submission" date="2015-05" db="EMBL/GenBank/DDBJ databases">
        <title>The complete genome of Altererythrobacter atlanticus strain 26DY36.</title>
        <authorList>
            <person name="Wu Y.-H."/>
            <person name="Cheng H."/>
            <person name="Wu X.-W."/>
        </authorList>
    </citation>
    <scope>NUCLEOTIDE SEQUENCE [LARGE SCALE GENOMIC DNA]</scope>
    <source>
        <strain evidence="1">26DY36</strain>
    </source>
</reference>
<keyword evidence="2" id="KW-1185">Reference proteome</keyword>
<gene>
    <name evidence="1" type="ORF">WYH_00179</name>
</gene>
<accession>A0A0F7KNV5</accession>
<dbReference type="AlphaFoldDB" id="A0A0F7KNV5"/>
<proteinExistence type="predicted"/>
<evidence type="ECO:0000313" key="2">
    <source>
        <dbReference type="Proteomes" id="UP000034392"/>
    </source>
</evidence>